<dbReference type="RefSeq" id="WP_061662418.1">
    <property type="nucleotide sequence ID" value="NZ_LOMO01000001.1"/>
</dbReference>
<evidence type="ECO:0000313" key="2">
    <source>
        <dbReference type="Proteomes" id="UP000075476"/>
    </source>
</evidence>
<protein>
    <submittedName>
        <fullName evidence="1">Uncharacterized protein</fullName>
    </submittedName>
</protein>
<organism evidence="1 2">
    <name type="scientific">Bacillus cereus</name>
    <dbReference type="NCBI Taxonomy" id="1396"/>
    <lineage>
        <taxon>Bacteria</taxon>
        <taxon>Bacillati</taxon>
        <taxon>Bacillota</taxon>
        <taxon>Bacilli</taxon>
        <taxon>Bacillales</taxon>
        <taxon>Bacillaceae</taxon>
        <taxon>Bacillus</taxon>
        <taxon>Bacillus cereus group</taxon>
    </lineage>
</organism>
<accession>A0A9X0SPC1</accession>
<dbReference type="AlphaFoldDB" id="A0A9X0SPC1"/>
<comment type="caution">
    <text evidence="1">The sequence shown here is derived from an EMBL/GenBank/DDBJ whole genome shotgun (WGS) entry which is preliminary data.</text>
</comment>
<evidence type="ECO:0000313" key="1">
    <source>
        <dbReference type="EMBL" id="KXY51079.1"/>
    </source>
</evidence>
<gene>
    <name evidence="1" type="ORF">AT268_31750</name>
</gene>
<proteinExistence type="predicted"/>
<dbReference type="Proteomes" id="UP000075476">
    <property type="component" value="Unassembled WGS sequence"/>
</dbReference>
<name>A0A9X0SPC1_BACCE</name>
<dbReference type="EMBL" id="LOMO01000001">
    <property type="protein sequence ID" value="KXY51079.1"/>
    <property type="molecule type" value="Genomic_DNA"/>
</dbReference>
<reference evidence="1 2" key="1">
    <citation type="submission" date="2015-12" db="EMBL/GenBank/DDBJ databases">
        <title>Bacillus cereus Group isolate.</title>
        <authorList>
            <person name="Kovac J."/>
        </authorList>
    </citation>
    <scope>NUCLEOTIDE SEQUENCE [LARGE SCALE GENOMIC DNA]</scope>
    <source>
        <strain evidence="1 2">FSL K6-0073</strain>
    </source>
</reference>
<sequence length="82" mass="9550">MFKYVIYLSSEAKPKDAGNSYGYWKGKTHIYGGILIPLTRDVVDEYTRKYKSRKRAENMAEKLADRCGYVMSWVVEEIESSQ</sequence>